<protein>
    <submittedName>
        <fullName evidence="1">Uncharacterized protein</fullName>
    </submittedName>
</protein>
<dbReference type="EnsemblMetazoa" id="SMAR015505-RA">
    <property type="protein sequence ID" value="SMAR015505-PA"/>
    <property type="gene ID" value="SMAR015505"/>
</dbReference>
<dbReference type="Proteomes" id="UP000014500">
    <property type="component" value="Unassembled WGS sequence"/>
</dbReference>
<dbReference type="AlphaFoldDB" id="T1JNS6"/>
<dbReference type="HOGENOM" id="CLU_1564866_0_0_1"/>
<dbReference type="EMBL" id="JH432022">
    <property type="status" value="NOT_ANNOTATED_CDS"/>
    <property type="molecule type" value="Genomic_DNA"/>
</dbReference>
<evidence type="ECO:0000313" key="2">
    <source>
        <dbReference type="Proteomes" id="UP000014500"/>
    </source>
</evidence>
<proteinExistence type="predicted"/>
<reference evidence="1" key="2">
    <citation type="submission" date="2015-02" db="UniProtKB">
        <authorList>
            <consortium name="EnsemblMetazoa"/>
        </authorList>
    </citation>
    <scope>IDENTIFICATION</scope>
</reference>
<accession>T1JNS6</accession>
<organism evidence="1 2">
    <name type="scientific">Strigamia maritima</name>
    <name type="common">European centipede</name>
    <name type="synonym">Geophilus maritimus</name>
    <dbReference type="NCBI Taxonomy" id="126957"/>
    <lineage>
        <taxon>Eukaryota</taxon>
        <taxon>Metazoa</taxon>
        <taxon>Ecdysozoa</taxon>
        <taxon>Arthropoda</taxon>
        <taxon>Myriapoda</taxon>
        <taxon>Chilopoda</taxon>
        <taxon>Pleurostigmophora</taxon>
        <taxon>Geophilomorpha</taxon>
        <taxon>Linotaeniidae</taxon>
        <taxon>Strigamia</taxon>
    </lineage>
</organism>
<name>T1JNS6_STRMM</name>
<keyword evidence="2" id="KW-1185">Reference proteome</keyword>
<evidence type="ECO:0000313" key="1">
    <source>
        <dbReference type="EnsemblMetazoa" id="SMAR015505-PA"/>
    </source>
</evidence>
<reference evidence="2" key="1">
    <citation type="submission" date="2011-05" db="EMBL/GenBank/DDBJ databases">
        <authorList>
            <person name="Richards S.R."/>
            <person name="Qu J."/>
            <person name="Jiang H."/>
            <person name="Jhangiani S.N."/>
            <person name="Agravi P."/>
            <person name="Goodspeed R."/>
            <person name="Gross S."/>
            <person name="Mandapat C."/>
            <person name="Jackson L."/>
            <person name="Mathew T."/>
            <person name="Pu L."/>
            <person name="Thornton R."/>
            <person name="Saada N."/>
            <person name="Wilczek-Boney K.B."/>
            <person name="Lee S."/>
            <person name="Kovar C."/>
            <person name="Wu Y."/>
            <person name="Scherer S.E."/>
            <person name="Worley K.C."/>
            <person name="Muzny D.M."/>
            <person name="Gibbs R."/>
        </authorList>
    </citation>
    <scope>NUCLEOTIDE SEQUENCE</scope>
    <source>
        <strain evidence="2">Brora</strain>
    </source>
</reference>
<sequence>MAWRTTRFLADDKLAAITLRVVKLRPVAMELWLHYDANNKVQNGVYKNSTKKKQRVEGNIRQFHTCFRYLLYLSIQTYPTSYCNRNEFMWKQRFSNLMFFNICTIVWNRDKKMKGKYEGNVIQGYYEMKLISAIQMLPASNNDCERGLCHTLQNFVERLPTFVDGVAKSTL</sequence>